<comment type="similarity">
    <text evidence="1">Belongs to the aspartate/glutamate racemases family.</text>
</comment>
<organism evidence="3 4">
    <name type="scientific">Propionigenium maris DSM 9537</name>
    <dbReference type="NCBI Taxonomy" id="1123000"/>
    <lineage>
        <taxon>Bacteria</taxon>
        <taxon>Fusobacteriati</taxon>
        <taxon>Fusobacteriota</taxon>
        <taxon>Fusobacteriia</taxon>
        <taxon>Fusobacteriales</taxon>
        <taxon>Fusobacteriaceae</taxon>
        <taxon>Propionigenium</taxon>
    </lineage>
</organism>
<dbReference type="InterPro" id="IPR004380">
    <property type="entry name" value="Asp_race"/>
</dbReference>
<dbReference type="SUPFAM" id="SSF53681">
    <property type="entry name" value="Aspartate/glutamate racemase"/>
    <property type="match status" value="2"/>
</dbReference>
<dbReference type="InterPro" id="IPR015942">
    <property type="entry name" value="Asp/Glu/hydantoin_racemase"/>
</dbReference>
<dbReference type="GO" id="GO:0047661">
    <property type="term" value="F:amino-acid racemase activity"/>
    <property type="evidence" value="ECO:0007669"/>
    <property type="project" value="InterPro"/>
</dbReference>
<proteinExistence type="inferred from homology"/>
<comment type="caution">
    <text evidence="3">The sequence shown here is derived from an EMBL/GenBank/DDBJ whole genome shotgun (WGS) entry which is preliminary data.</text>
</comment>
<reference evidence="3" key="1">
    <citation type="submission" date="2022-12" db="EMBL/GenBank/DDBJ databases">
        <title>Reference genome sequencing for broad-spectrum identification of bacterial and archaeal isolates by mass spectrometry.</title>
        <authorList>
            <person name="Sekiguchi Y."/>
            <person name="Tourlousse D.M."/>
        </authorList>
    </citation>
    <scope>NUCLEOTIDE SEQUENCE</scope>
    <source>
        <strain evidence="3">10succ1</strain>
    </source>
</reference>
<gene>
    <name evidence="3" type="ORF">PM10SUCC1_03310</name>
</gene>
<evidence type="ECO:0000256" key="1">
    <source>
        <dbReference type="ARBA" id="ARBA00007847"/>
    </source>
</evidence>
<sequence length="232" mass="26174">MNILGVMGGMGPMATVDFLRKVVVNTEAASDRDHIHTLTESRCTIPDRTEFLTGSGESPLEDLVDTALQLERMGAEVIVMPCNTAHYFYDEIKGNLKVEFLNMVEETAKTVMGRERVGLLATRGTYHARLYEKAFKKYDIPVVQPSEEIKEVTNNLIYRVKGGRYKPEEHRGEVEEILAWFREKGIDTVILGCSELPLVFNGTFKGDISLVDPTEILALAVIRIMGRKRRRP</sequence>
<dbReference type="PANTHER" id="PTHR21198:SF7">
    <property type="entry name" value="ASPARTATE-GLUTAMATE RACEMASE FAMILY"/>
    <property type="match status" value="1"/>
</dbReference>
<dbReference type="RefSeq" id="WP_281832859.1">
    <property type="nucleotide sequence ID" value="NZ_BSDY01000001.1"/>
</dbReference>
<dbReference type="Pfam" id="PF01177">
    <property type="entry name" value="Asp_Glu_race"/>
    <property type="match status" value="1"/>
</dbReference>
<dbReference type="Gene3D" id="3.40.50.1860">
    <property type="match status" value="2"/>
</dbReference>
<dbReference type="PANTHER" id="PTHR21198">
    <property type="entry name" value="GLUTAMATE RACEMASE"/>
    <property type="match status" value="1"/>
</dbReference>
<dbReference type="NCBIfam" id="TIGR00035">
    <property type="entry name" value="asp_race"/>
    <property type="match status" value="1"/>
</dbReference>
<evidence type="ECO:0000313" key="3">
    <source>
        <dbReference type="EMBL" id="GLI54816.1"/>
    </source>
</evidence>
<dbReference type="PROSITE" id="PS00923">
    <property type="entry name" value="ASP_GLU_RACEMASE_1"/>
    <property type="match status" value="1"/>
</dbReference>
<protein>
    <submittedName>
        <fullName evidence="3">Aspartate racemase</fullName>
    </submittedName>
</protein>
<name>A0A9W6GJC7_9FUSO</name>
<keyword evidence="4" id="KW-1185">Reference proteome</keyword>
<dbReference type="EMBL" id="BSDY01000001">
    <property type="protein sequence ID" value="GLI54816.1"/>
    <property type="molecule type" value="Genomic_DNA"/>
</dbReference>
<keyword evidence="2" id="KW-0413">Isomerase</keyword>
<dbReference type="AlphaFoldDB" id="A0A9W6GJC7"/>
<dbReference type="InterPro" id="IPR001920">
    <property type="entry name" value="Asp/Glu_race"/>
</dbReference>
<accession>A0A9W6GJC7</accession>
<evidence type="ECO:0000313" key="4">
    <source>
        <dbReference type="Proteomes" id="UP001144471"/>
    </source>
</evidence>
<dbReference type="InterPro" id="IPR018187">
    <property type="entry name" value="Asp/Glu_racemase_AS_1"/>
</dbReference>
<dbReference type="Proteomes" id="UP001144471">
    <property type="component" value="Unassembled WGS sequence"/>
</dbReference>
<evidence type="ECO:0000256" key="2">
    <source>
        <dbReference type="ARBA" id="ARBA00023235"/>
    </source>
</evidence>